<dbReference type="InterPro" id="IPR011053">
    <property type="entry name" value="Single_hybrid_motif"/>
</dbReference>
<name>A0ABP7ACI5_9ACTN</name>
<sequence length="158" mass="15950">MQSEPDPGAVDITDQALLLARQLPGQVRRISVRHGRSSVEIDWHGEPGGAAPAVAARSDGGTPDAPAGAGVHAVPSPLVGTFYRAPSPGASTFVEVGSAVQTGQTLGIVEAMKLMNPIICDVAGQVLELPVADGESVQFGQTLVRIAAAEPAGPVEGG</sequence>
<comment type="function">
    <text evidence="3">This protein is a component of the acetyl coenzyme A carboxylase complex; first, biotin carboxylase catalyzes the carboxylation of the carrier protein and then the transcarboxylase transfers the carboxyl group to form malonyl-CoA.</text>
</comment>
<dbReference type="Gene3D" id="2.40.50.100">
    <property type="match status" value="1"/>
</dbReference>
<dbReference type="EMBL" id="BAAAZO010000010">
    <property type="protein sequence ID" value="GAA3629563.1"/>
    <property type="molecule type" value="Genomic_DNA"/>
</dbReference>
<keyword evidence="3" id="KW-0443">Lipid metabolism</keyword>
<dbReference type="InterPro" id="IPR000089">
    <property type="entry name" value="Biotin_lipoyl"/>
</dbReference>
<dbReference type="PANTHER" id="PTHR45266:SF3">
    <property type="entry name" value="OXALOACETATE DECARBOXYLASE ALPHA CHAIN"/>
    <property type="match status" value="1"/>
</dbReference>
<keyword evidence="3" id="KW-0276">Fatty acid metabolism</keyword>
<gene>
    <name evidence="6" type="ORF">GCM10022223_53990</name>
</gene>
<comment type="pathway">
    <text evidence="3">Lipid metabolism; fatty acid biosynthesis.</text>
</comment>
<evidence type="ECO:0000313" key="7">
    <source>
        <dbReference type="Proteomes" id="UP001501074"/>
    </source>
</evidence>
<feature type="compositionally biased region" description="Low complexity" evidence="4">
    <location>
        <begin position="49"/>
        <end position="69"/>
    </location>
</feature>
<evidence type="ECO:0000259" key="5">
    <source>
        <dbReference type="PROSITE" id="PS50968"/>
    </source>
</evidence>
<dbReference type="PANTHER" id="PTHR45266">
    <property type="entry name" value="OXALOACETATE DECARBOXYLASE ALPHA CHAIN"/>
    <property type="match status" value="1"/>
</dbReference>
<comment type="caution">
    <text evidence="6">The sequence shown here is derived from an EMBL/GenBank/DDBJ whole genome shotgun (WGS) entry which is preliminary data.</text>
</comment>
<protein>
    <recommendedName>
        <fullName evidence="1 3">Biotin carboxyl carrier protein of acetyl-CoA carboxylase</fullName>
    </recommendedName>
</protein>
<evidence type="ECO:0000313" key="6">
    <source>
        <dbReference type="EMBL" id="GAA3629563.1"/>
    </source>
</evidence>
<feature type="domain" description="Lipoyl-binding" evidence="5">
    <location>
        <begin position="71"/>
        <end position="147"/>
    </location>
</feature>
<keyword evidence="2 3" id="KW-0092">Biotin</keyword>
<dbReference type="InterPro" id="IPR050709">
    <property type="entry name" value="Biotin_Carboxyl_Carrier/Decarb"/>
</dbReference>
<dbReference type="SUPFAM" id="SSF51230">
    <property type="entry name" value="Single hybrid motif"/>
    <property type="match status" value="1"/>
</dbReference>
<keyword evidence="3" id="KW-0444">Lipid biosynthesis</keyword>
<reference evidence="7" key="1">
    <citation type="journal article" date="2019" name="Int. J. Syst. Evol. Microbiol.">
        <title>The Global Catalogue of Microorganisms (GCM) 10K type strain sequencing project: providing services to taxonomists for standard genome sequencing and annotation.</title>
        <authorList>
            <consortium name="The Broad Institute Genomics Platform"/>
            <consortium name="The Broad Institute Genome Sequencing Center for Infectious Disease"/>
            <person name="Wu L."/>
            <person name="Ma J."/>
        </authorList>
    </citation>
    <scope>NUCLEOTIDE SEQUENCE [LARGE SCALE GENOMIC DNA]</scope>
    <source>
        <strain evidence="7">JCM 16902</strain>
    </source>
</reference>
<dbReference type="CDD" id="cd06850">
    <property type="entry name" value="biotinyl_domain"/>
    <property type="match status" value="1"/>
</dbReference>
<dbReference type="PROSITE" id="PS50968">
    <property type="entry name" value="BIOTINYL_LIPOYL"/>
    <property type="match status" value="1"/>
</dbReference>
<evidence type="ECO:0000256" key="4">
    <source>
        <dbReference type="SAM" id="MobiDB-lite"/>
    </source>
</evidence>
<evidence type="ECO:0000256" key="3">
    <source>
        <dbReference type="RuleBase" id="RU364072"/>
    </source>
</evidence>
<proteinExistence type="predicted"/>
<feature type="region of interest" description="Disordered" evidence="4">
    <location>
        <begin position="41"/>
        <end position="69"/>
    </location>
</feature>
<dbReference type="InterPro" id="IPR001249">
    <property type="entry name" value="AcCoA_biotinCC"/>
</dbReference>
<dbReference type="Pfam" id="PF00364">
    <property type="entry name" value="Biotin_lipoyl"/>
    <property type="match status" value="1"/>
</dbReference>
<accession>A0ABP7ACI5</accession>
<evidence type="ECO:0000256" key="1">
    <source>
        <dbReference type="ARBA" id="ARBA00017562"/>
    </source>
</evidence>
<evidence type="ECO:0000256" key="2">
    <source>
        <dbReference type="ARBA" id="ARBA00023267"/>
    </source>
</evidence>
<organism evidence="6 7">
    <name type="scientific">Kineosporia mesophila</name>
    <dbReference type="NCBI Taxonomy" id="566012"/>
    <lineage>
        <taxon>Bacteria</taxon>
        <taxon>Bacillati</taxon>
        <taxon>Actinomycetota</taxon>
        <taxon>Actinomycetes</taxon>
        <taxon>Kineosporiales</taxon>
        <taxon>Kineosporiaceae</taxon>
        <taxon>Kineosporia</taxon>
    </lineage>
</organism>
<keyword evidence="7" id="KW-1185">Reference proteome</keyword>
<dbReference type="Proteomes" id="UP001501074">
    <property type="component" value="Unassembled WGS sequence"/>
</dbReference>
<dbReference type="PRINTS" id="PR01071">
    <property type="entry name" value="ACOABIOTINCC"/>
</dbReference>
<keyword evidence="3" id="KW-0275">Fatty acid biosynthesis</keyword>